<feature type="region of interest" description="Disordered" evidence="1">
    <location>
        <begin position="152"/>
        <end position="216"/>
    </location>
</feature>
<dbReference type="RefSeq" id="WP_092807216.1">
    <property type="nucleotide sequence ID" value="NZ_FMUH01000007.1"/>
</dbReference>
<protein>
    <submittedName>
        <fullName evidence="2">Uncharacterized protein</fullName>
    </submittedName>
</protein>
<dbReference type="AlphaFoldDB" id="A0A1G4YY82"/>
<sequence>MPSFDDVADQLYAVLPAEFIAARTDAVAAAKGTDKGLARRIGELGKPTLAGWVVNLLVREAGDQVTELVELGDLLRRAQDDLDPDQLRALDKQRRQVVRALAREAGKLARRAGHAVSDQVLVQVEETLKAAVADPAAAEVVLAGRLTGALTYNGLGTPEATSTTGRPPRRPAAAAPAEPPPPPVDLDAARAAKADRAARREAEEKLRAARTTLRTARTAVDDAAGELDEATAAAREAAQAAAAAGKARDDARARVAELEEALAQARERADQADEDATTAEHDAEQADADRAAAEEDLQRAEADRDRAQQVVDELS</sequence>
<organism evidence="2 3">
    <name type="scientific">Klenkia marina</name>
    <dbReference type="NCBI Taxonomy" id="1960309"/>
    <lineage>
        <taxon>Bacteria</taxon>
        <taxon>Bacillati</taxon>
        <taxon>Actinomycetota</taxon>
        <taxon>Actinomycetes</taxon>
        <taxon>Geodermatophilales</taxon>
        <taxon>Geodermatophilaceae</taxon>
        <taxon>Klenkia</taxon>
    </lineage>
</organism>
<dbReference type="STRING" id="1960309.SAMN03159343_3764"/>
<proteinExistence type="predicted"/>
<dbReference type="OrthoDB" id="3541690at2"/>
<dbReference type="Proteomes" id="UP000198981">
    <property type="component" value="Unassembled WGS sequence"/>
</dbReference>
<keyword evidence="3" id="KW-1185">Reference proteome</keyword>
<evidence type="ECO:0000313" key="3">
    <source>
        <dbReference type="Proteomes" id="UP000198981"/>
    </source>
</evidence>
<gene>
    <name evidence="2" type="ORF">SAMN03159343_3764</name>
</gene>
<accession>A0A1G4YY82</accession>
<reference evidence="3" key="1">
    <citation type="submission" date="2016-10" db="EMBL/GenBank/DDBJ databases">
        <authorList>
            <person name="Varghese N."/>
            <person name="Submissions S."/>
        </authorList>
    </citation>
    <scope>NUCLEOTIDE SEQUENCE [LARGE SCALE GENOMIC DNA]</scope>
    <source>
        <strain evidence="3">DSM 45722</strain>
    </source>
</reference>
<evidence type="ECO:0000313" key="2">
    <source>
        <dbReference type="EMBL" id="SCX58417.1"/>
    </source>
</evidence>
<feature type="region of interest" description="Disordered" evidence="1">
    <location>
        <begin position="262"/>
        <end position="315"/>
    </location>
</feature>
<feature type="compositionally biased region" description="Basic and acidic residues" evidence="1">
    <location>
        <begin position="278"/>
        <end position="307"/>
    </location>
</feature>
<name>A0A1G4YY82_9ACTN</name>
<dbReference type="EMBL" id="FMUH01000007">
    <property type="protein sequence ID" value="SCX58417.1"/>
    <property type="molecule type" value="Genomic_DNA"/>
</dbReference>
<feature type="compositionally biased region" description="Basic and acidic residues" evidence="1">
    <location>
        <begin position="187"/>
        <end position="207"/>
    </location>
</feature>
<evidence type="ECO:0000256" key="1">
    <source>
        <dbReference type="SAM" id="MobiDB-lite"/>
    </source>
</evidence>